<sequence>MLKITFLLFTIIALCLAADPLTLVKKDYVTHTGYYYGIPVELHVFNIITGLTKPPSHIRSNRIYVFIPPSGGYKVQKNLIDFIPGDNGYSDLWHVNVVTGRKSGDPPVKSVSDLLKLERDNCVKIKPIKLFVNIPIVGSGSTLKNPLDAAAKTVYYRGQIVNCFDFGPTENLDVTAPLVHVLDNKENVVLALPSTIPGEKDFSAWWNIFNVSPPYFHNITTILGEIKQYERFFSGININCPIVSVGGKPVRGDPKWEEKLCKRG</sequence>
<dbReference type="Pfam" id="PF24298">
    <property type="entry name" value="DUF7482"/>
    <property type="match status" value="1"/>
</dbReference>
<proteinExistence type="predicted"/>
<evidence type="ECO:0000259" key="2">
    <source>
        <dbReference type="Pfam" id="PF24298"/>
    </source>
</evidence>
<dbReference type="InterPro" id="IPR055905">
    <property type="entry name" value="DUF7482"/>
</dbReference>
<evidence type="ECO:0000313" key="3">
    <source>
        <dbReference type="EMBL" id="CAG8600525.1"/>
    </source>
</evidence>
<dbReference type="Proteomes" id="UP000789706">
    <property type="component" value="Unassembled WGS sequence"/>
</dbReference>
<accession>A0A9N9CED6</accession>
<evidence type="ECO:0000256" key="1">
    <source>
        <dbReference type="SAM" id="SignalP"/>
    </source>
</evidence>
<comment type="caution">
    <text evidence="3">The sequence shown here is derived from an EMBL/GenBank/DDBJ whole genome shotgun (WGS) entry which is preliminary data.</text>
</comment>
<name>A0A9N9CED6_9GLOM</name>
<evidence type="ECO:0000313" key="4">
    <source>
        <dbReference type="Proteomes" id="UP000789706"/>
    </source>
</evidence>
<keyword evidence="4" id="KW-1185">Reference proteome</keyword>
<protein>
    <submittedName>
        <fullName evidence="3">3488_t:CDS:1</fullName>
    </submittedName>
</protein>
<gene>
    <name evidence="3" type="ORF">DEBURN_LOCUS9495</name>
</gene>
<dbReference type="OrthoDB" id="2127057at2759"/>
<reference evidence="3" key="1">
    <citation type="submission" date="2021-06" db="EMBL/GenBank/DDBJ databases">
        <authorList>
            <person name="Kallberg Y."/>
            <person name="Tangrot J."/>
            <person name="Rosling A."/>
        </authorList>
    </citation>
    <scope>NUCLEOTIDE SEQUENCE</scope>
    <source>
        <strain evidence="3">AZ414A</strain>
    </source>
</reference>
<keyword evidence="1" id="KW-0732">Signal</keyword>
<feature type="signal peptide" evidence="1">
    <location>
        <begin position="1"/>
        <end position="17"/>
    </location>
</feature>
<feature type="chain" id="PRO_5040437058" evidence="1">
    <location>
        <begin position="18"/>
        <end position="264"/>
    </location>
</feature>
<feature type="domain" description="DUF7482" evidence="2">
    <location>
        <begin position="59"/>
        <end position="174"/>
    </location>
</feature>
<organism evidence="3 4">
    <name type="scientific">Diversispora eburnea</name>
    <dbReference type="NCBI Taxonomy" id="1213867"/>
    <lineage>
        <taxon>Eukaryota</taxon>
        <taxon>Fungi</taxon>
        <taxon>Fungi incertae sedis</taxon>
        <taxon>Mucoromycota</taxon>
        <taxon>Glomeromycotina</taxon>
        <taxon>Glomeromycetes</taxon>
        <taxon>Diversisporales</taxon>
        <taxon>Diversisporaceae</taxon>
        <taxon>Diversispora</taxon>
    </lineage>
</organism>
<dbReference type="AlphaFoldDB" id="A0A9N9CED6"/>
<dbReference type="EMBL" id="CAJVPK010001863">
    <property type="protein sequence ID" value="CAG8600525.1"/>
    <property type="molecule type" value="Genomic_DNA"/>
</dbReference>